<evidence type="ECO:0000259" key="14">
    <source>
        <dbReference type="Pfam" id="PF00696"/>
    </source>
</evidence>
<dbReference type="RefSeq" id="WP_037548056.1">
    <property type="nucleotide sequence ID" value="NZ_JNUP01000065.1"/>
</dbReference>
<keyword evidence="10" id="KW-0067">ATP-binding</keyword>
<dbReference type="UniPathway" id="UPA00159">
    <property type="reaction ID" value="UER00275"/>
</dbReference>
<reference evidence="15 16" key="1">
    <citation type="submission" date="2014-05" db="EMBL/GenBank/DDBJ databases">
        <title>De novo Genome Sequence of Spirocheata sp.</title>
        <authorList>
            <person name="Shivani Y."/>
            <person name="Subhash Y."/>
            <person name="Tushar L."/>
            <person name="Sasikala C."/>
            <person name="Ramana C.V."/>
        </authorList>
    </citation>
    <scope>NUCLEOTIDE SEQUENCE [LARGE SCALE GENOMIC DNA]</scope>
    <source>
        <strain evidence="15 16">JC230</strain>
    </source>
</reference>
<evidence type="ECO:0000256" key="8">
    <source>
        <dbReference type="ARBA" id="ARBA00022741"/>
    </source>
</evidence>
<dbReference type="GO" id="GO:0005737">
    <property type="term" value="C:cytoplasm"/>
    <property type="evidence" value="ECO:0007669"/>
    <property type="project" value="UniProtKB-SubCell"/>
</dbReference>
<comment type="subcellular location">
    <subcellularLocation>
        <location evidence="1">Cytoplasm</location>
    </subcellularLocation>
</comment>
<dbReference type="EC" id="2.7.4.22" evidence="4"/>
<evidence type="ECO:0000256" key="5">
    <source>
        <dbReference type="ARBA" id="ARBA00016403"/>
    </source>
</evidence>
<comment type="pathway">
    <text evidence="2">Pyrimidine metabolism; CTP biosynthesis via de novo pathway; UDP from UMP (UMPK route): step 1/1.</text>
</comment>
<dbReference type="InterPro" id="IPR011817">
    <property type="entry name" value="Uridylate_kinase"/>
</dbReference>
<dbReference type="Proteomes" id="UP000029692">
    <property type="component" value="Unassembled WGS sequence"/>
</dbReference>
<proteinExistence type="inferred from homology"/>
<evidence type="ECO:0000256" key="2">
    <source>
        <dbReference type="ARBA" id="ARBA00004791"/>
    </source>
</evidence>
<keyword evidence="16" id="KW-1185">Reference proteome</keyword>
<keyword evidence="9 15" id="KW-0418">Kinase</keyword>
<dbReference type="Gene3D" id="3.40.1160.10">
    <property type="entry name" value="Acetylglutamate kinase-like"/>
    <property type="match status" value="1"/>
</dbReference>
<organism evidence="15 16">
    <name type="scientific">Spirochaeta lutea</name>
    <dbReference type="NCBI Taxonomy" id="1480694"/>
    <lineage>
        <taxon>Bacteria</taxon>
        <taxon>Pseudomonadati</taxon>
        <taxon>Spirochaetota</taxon>
        <taxon>Spirochaetia</taxon>
        <taxon>Spirochaetales</taxon>
        <taxon>Spirochaetaceae</taxon>
        <taxon>Spirochaeta</taxon>
    </lineage>
</organism>
<comment type="similarity">
    <text evidence="3">Belongs to the UMP kinase family.</text>
</comment>
<dbReference type="EMBL" id="JNUP01000065">
    <property type="protein sequence ID" value="KGE71616.1"/>
    <property type="molecule type" value="Genomic_DNA"/>
</dbReference>
<dbReference type="OrthoDB" id="350745at2"/>
<keyword evidence="11" id="KW-0665">Pyrimidine biosynthesis</keyword>
<dbReference type="InterPro" id="IPR011818">
    <property type="entry name" value="Uridylate_kinase_arch/spir"/>
</dbReference>
<evidence type="ECO:0000313" key="15">
    <source>
        <dbReference type="EMBL" id="KGE71616.1"/>
    </source>
</evidence>
<keyword evidence="7" id="KW-0808">Transferase</keyword>
<evidence type="ECO:0000256" key="10">
    <source>
        <dbReference type="ARBA" id="ARBA00022840"/>
    </source>
</evidence>
<evidence type="ECO:0000313" key="16">
    <source>
        <dbReference type="Proteomes" id="UP000029692"/>
    </source>
</evidence>
<evidence type="ECO:0000256" key="1">
    <source>
        <dbReference type="ARBA" id="ARBA00004496"/>
    </source>
</evidence>
<comment type="caution">
    <text evidence="15">The sequence shown here is derived from an EMBL/GenBank/DDBJ whole genome shotgun (WGS) entry which is preliminary data.</text>
</comment>
<dbReference type="AlphaFoldDB" id="A0A098QVK4"/>
<evidence type="ECO:0000256" key="3">
    <source>
        <dbReference type="ARBA" id="ARBA00007614"/>
    </source>
</evidence>
<dbReference type="GO" id="GO:0033862">
    <property type="term" value="F:UMP kinase activity"/>
    <property type="evidence" value="ECO:0007669"/>
    <property type="project" value="UniProtKB-EC"/>
</dbReference>
<dbReference type="STRING" id="1480694.DC28_10090"/>
<accession>A0A098QVK4</accession>
<sequence length="231" mass="25054">MVKIVSLGGSIVAPDGVDAEFVRSFVDEVRSYLGEDDRRRLILIVGGGAPARRYQEAYRVLTGGECSEDQDWVGIMATRLNAELVRAVFHHEGLCDDPVVTDPTAPEVRFSGRVLVGAGWKPGFSTDFDAVKLAERYSADTVINLSNIEQVYTADPRIDADAVPLSSISWKDFTALVGEDWKPGSNLPFDPVATKQARQLGLKVVAAGGRDLANIGKILRDQEFFGTKIGG</sequence>
<dbReference type="GO" id="GO:0006225">
    <property type="term" value="P:UDP biosynthetic process"/>
    <property type="evidence" value="ECO:0007669"/>
    <property type="project" value="TreeGrafter"/>
</dbReference>
<evidence type="ECO:0000256" key="12">
    <source>
        <dbReference type="ARBA" id="ARBA00032092"/>
    </source>
</evidence>
<dbReference type="NCBIfam" id="TIGR02076">
    <property type="entry name" value="pyrH_arch"/>
    <property type="match status" value="1"/>
</dbReference>
<evidence type="ECO:0000256" key="13">
    <source>
        <dbReference type="ARBA" id="ARBA00047767"/>
    </source>
</evidence>
<keyword evidence="6" id="KW-0963">Cytoplasm</keyword>
<dbReference type="SUPFAM" id="SSF53633">
    <property type="entry name" value="Carbamate kinase-like"/>
    <property type="match status" value="1"/>
</dbReference>
<evidence type="ECO:0000256" key="7">
    <source>
        <dbReference type="ARBA" id="ARBA00022679"/>
    </source>
</evidence>
<dbReference type="InterPro" id="IPR001048">
    <property type="entry name" value="Asp/Glu/Uridylate_kinase"/>
</dbReference>
<dbReference type="InterPro" id="IPR036393">
    <property type="entry name" value="AceGlu_kinase-like_sf"/>
</dbReference>
<dbReference type="GO" id="GO:0005524">
    <property type="term" value="F:ATP binding"/>
    <property type="evidence" value="ECO:0007669"/>
    <property type="project" value="UniProtKB-KW"/>
</dbReference>
<dbReference type="Pfam" id="PF00696">
    <property type="entry name" value="AA_kinase"/>
    <property type="match status" value="1"/>
</dbReference>
<gene>
    <name evidence="15" type="ORF">DC28_10090</name>
</gene>
<dbReference type="PIRSF" id="PIRSF005650">
    <property type="entry name" value="Uridylate_kin"/>
    <property type="match status" value="1"/>
</dbReference>
<evidence type="ECO:0000256" key="4">
    <source>
        <dbReference type="ARBA" id="ARBA00012899"/>
    </source>
</evidence>
<dbReference type="PANTHER" id="PTHR42833:SF4">
    <property type="entry name" value="URIDYLATE KINASE PUMPKIN, CHLOROPLASTIC"/>
    <property type="match status" value="1"/>
</dbReference>
<dbReference type="eggNOG" id="COG0528">
    <property type="taxonomic scope" value="Bacteria"/>
</dbReference>
<evidence type="ECO:0000256" key="11">
    <source>
        <dbReference type="ARBA" id="ARBA00022975"/>
    </source>
</evidence>
<comment type="catalytic activity">
    <reaction evidence="13">
        <text>UMP + ATP = UDP + ADP</text>
        <dbReference type="Rhea" id="RHEA:24400"/>
        <dbReference type="ChEBI" id="CHEBI:30616"/>
        <dbReference type="ChEBI" id="CHEBI:57865"/>
        <dbReference type="ChEBI" id="CHEBI:58223"/>
        <dbReference type="ChEBI" id="CHEBI:456216"/>
        <dbReference type="EC" id="2.7.4.22"/>
    </reaction>
</comment>
<keyword evidence="8" id="KW-0547">Nucleotide-binding</keyword>
<name>A0A098QVK4_9SPIO</name>
<dbReference type="PANTHER" id="PTHR42833">
    <property type="entry name" value="URIDYLATE KINASE"/>
    <property type="match status" value="1"/>
</dbReference>
<evidence type="ECO:0000256" key="6">
    <source>
        <dbReference type="ARBA" id="ARBA00022490"/>
    </source>
</evidence>
<evidence type="ECO:0000256" key="9">
    <source>
        <dbReference type="ARBA" id="ARBA00022777"/>
    </source>
</evidence>
<dbReference type="GO" id="GO:0044210">
    <property type="term" value="P:'de novo' CTP biosynthetic process"/>
    <property type="evidence" value="ECO:0007669"/>
    <property type="project" value="UniProtKB-UniPathway"/>
</dbReference>
<protein>
    <recommendedName>
        <fullName evidence="5">Uridylate kinase</fullName>
        <ecNumber evidence="4">2.7.4.22</ecNumber>
    </recommendedName>
    <alternativeName>
        <fullName evidence="12">Uridine monophosphate kinase</fullName>
    </alternativeName>
</protein>
<feature type="domain" description="Aspartate/glutamate/uridylate kinase" evidence="14">
    <location>
        <begin position="1"/>
        <end position="205"/>
    </location>
</feature>